<dbReference type="AlphaFoldDB" id="B0WY52"/>
<dbReference type="Proteomes" id="UP000002320">
    <property type="component" value="Unassembled WGS sequence"/>
</dbReference>
<dbReference type="HOGENOM" id="CLU_840071_0_0_1"/>
<dbReference type="eggNOG" id="ENOG502S4ZJ">
    <property type="taxonomic scope" value="Eukaryota"/>
</dbReference>
<dbReference type="EnsemblMetazoa" id="CPIJ011969-RA">
    <property type="protein sequence ID" value="CPIJ011969-PA"/>
    <property type="gene ID" value="CPIJ011969"/>
</dbReference>
<dbReference type="STRING" id="7176.B0WY52"/>
<accession>B0WY52</accession>
<reference evidence="2" key="1">
    <citation type="submission" date="2007-03" db="EMBL/GenBank/DDBJ databases">
        <title>Annotation of Culex pipiens quinquefasciatus.</title>
        <authorList>
            <consortium name="The Broad Institute Genome Sequencing Platform"/>
            <person name="Atkinson P.W."/>
            <person name="Hemingway J."/>
            <person name="Christensen B.M."/>
            <person name="Higgs S."/>
            <person name="Kodira C."/>
            <person name="Hannick L."/>
            <person name="Megy K."/>
            <person name="O'Leary S."/>
            <person name="Pearson M."/>
            <person name="Haas B.J."/>
            <person name="Mauceli E."/>
            <person name="Wortman J.R."/>
            <person name="Lee N.H."/>
            <person name="Guigo R."/>
            <person name="Stanke M."/>
            <person name="Alvarado L."/>
            <person name="Amedeo P."/>
            <person name="Antoine C.H."/>
            <person name="Arensburger P."/>
            <person name="Bidwell S.L."/>
            <person name="Crawford M."/>
            <person name="Camaro F."/>
            <person name="Devon K."/>
            <person name="Engels R."/>
            <person name="Hammond M."/>
            <person name="Howarth C."/>
            <person name="Koehrsen M."/>
            <person name="Lawson D."/>
            <person name="Montgomery P."/>
            <person name="Nene V."/>
            <person name="Nusbaum C."/>
            <person name="Puiu D."/>
            <person name="Romero-Severson J."/>
            <person name="Severson D.W."/>
            <person name="Shumway M."/>
            <person name="Sisk P."/>
            <person name="Stolte C."/>
            <person name="Zeng Q."/>
            <person name="Eisenstadt E."/>
            <person name="Fraser-Liggett C."/>
            <person name="Strausberg R."/>
            <person name="Galagan J."/>
            <person name="Birren B."/>
            <person name="Collins F.H."/>
        </authorList>
    </citation>
    <scope>NUCLEOTIDE SEQUENCE [LARGE SCALE GENOMIC DNA]</scope>
    <source>
        <strain evidence="2">JHB</strain>
    </source>
</reference>
<gene>
    <name evidence="3" type="primary">6044884</name>
    <name evidence="2" type="ORF">CpipJ_CPIJ011969</name>
</gene>
<sequence length="331" mass="38193">MTFEKGCSNLDSKLAYICTPMNPIEMWSKTNLKEVGRAFRDRTGKTEVELKLRQIQALSPRKPPKRHGSVCTQKMKKWKIVQTQTGSTSSSSPVLTLERIILHEVRRVIVVNQGRDHGPAKFSGGIVLGGGGHGCQVEGFVRNFIQPLVLFVVLRWYVGTQPKNDKRVTTTTLLGKCNGSSPQIWVRFEPEVKKQETRNKKQETRNKKQETRNKKQETRNKKQETRNKKQETRNKKQETRSKKQETRNKKQETRNRNKKQETRNKKQETRNKKQETRNKKQETRNNQHVQQHIVVRSQVLICSAPSGSTLTSVAPPTRPRGNSSELHLFGH</sequence>
<feature type="region of interest" description="Disordered" evidence="1">
    <location>
        <begin position="307"/>
        <end position="331"/>
    </location>
</feature>
<dbReference type="VEuPathDB" id="VectorBase:CPIJ011969"/>
<organism>
    <name type="scientific">Culex quinquefasciatus</name>
    <name type="common">Southern house mosquito</name>
    <name type="synonym">Culex pungens</name>
    <dbReference type="NCBI Taxonomy" id="7176"/>
    <lineage>
        <taxon>Eukaryota</taxon>
        <taxon>Metazoa</taxon>
        <taxon>Ecdysozoa</taxon>
        <taxon>Arthropoda</taxon>
        <taxon>Hexapoda</taxon>
        <taxon>Insecta</taxon>
        <taxon>Pterygota</taxon>
        <taxon>Neoptera</taxon>
        <taxon>Endopterygota</taxon>
        <taxon>Diptera</taxon>
        <taxon>Nematocera</taxon>
        <taxon>Culicoidea</taxon>
        <taxon>Culicidae</taxon>
        <taxon>Culicinae</taxon>
        <taxon>Culicini</taxon>
        <taxon>Culex</taxon>
        <taxon>Culex</taxon>
    </lineage>
</organism>
<protein>
    <submittedName>
        <fullName evidence="2">Av71 muscle cell intermediate filament</fullName>
    </submittedName>
</protein>
<proteinExistence type="predicted"/>
<evidence type="ECO:0000256" key="1">
    <source>
        <dbReference type="SAM" id="MobiDB-lite"/>
    </source>
</evidence>
<dbReference type="KEGG" id="cqu:CpipJ_CPIJ011969"/>
<feature type="compositionally biased region" description="Polar residues" evidence="1">
    <location>
        <begin position="307"/>
        <end position="325"/>
    </location>
</feature>
<evidence type="ECO:0000313" key="3">
    <source>
        <dbReference type="EnsemblMetazoa" id="CPIJ011969-PA"/>
    </source>
</evidence>
<name>B0WY52_CULQU</name>
<dbReference type="EMBL" id="DS232181">
    <property type="protein sequence ID" value="EDS36862.1"/>
    <property type="molecule type" value="Genomic_DNA"/>
</dbReference>
<keyword evidence="4" id="KW-1185">Reference proteome</keyword>
<reference evidence="3" key="2">
    <citation type="submission" date="2021-02" db="UniProtKB">
        <authorList>
            <consortium name="EnsemblMetazoa"/>
        </authorList>
    </citation>
    <scope>IDENTIFICATION</scope>
    <source>
        <strain evidence="3">JHB</strain>
    </source>
</reference>
<feature type="compositionally biased region" description="Basic and acidic residues" evidence="1">
    <location>
        <begin position="188"/>
        <end position="285"/>
    </location>
</feature>
<evidence type="ECO:0000313" key="2">
    <source>
        <dbReference type="EMBL" id="EDS36862.1"/>
    </source>
</evidence>
<dbReference type="InParanoid" id="B0WY52"/>
<feature type="region of interest" description="Disordered" evidence="1">
    <location>
        <begin position="188"/>
        <end position="291"/>
    </location>
</feature>
<evidence type="ECO:0000313" key="4">
    <source>
        <dbReference type="Proteomes" id="UP000002320"/>
    </source>
</evidence>